<reference evidence="1" key="1">
    <citation type="journal article" date="2014" name="Front. Microbiol.">
        <title>High frequency of phylogenetically diverse reductive dehalogenase-homologous genes in deep subseafloor sedimentary metagenomes.</title>
        <authorList>
            <person name="Kawai M."/>
            <person name="Futagami T."/>
            <person name="Toyoda A."/>
            <person name="Takaki Y."/>
            <person name="Nishi S."/>
            <person name="Hori S."/>
            <person name="Arai W."/>
            <person name="Tsubouchi T."/>
            <person name="Morono Y."/>
            <person name="Uchiyama I."/>
            <person name="Ito T."/>
            <person name="Fujiyama A."/>
            <person name="Inagaki F."/>
            <person name="Takami H."/>
        </authorList>
    </citation>
    <scope>NUCLEOTIDE SEQUENCE</scope>
    <source>
        <strain evidence="1">Expedition CK06-06</strain>
    </source>
</reference>
<protein>
    <submittedName>
        <fullName evidence="1">Uncharacterized protein</fullName>
    </submittedName>
</protein>
<evidence type="ECO:0000313" key="1">
    <source>
        <dbReference type="EMBL" id="GAI99001.1"/>
    </source>
</evidence>
<gene>
    <name evidence="1" type="ORF">S12H4_35466</name>
</gene>
<organism evidence="1">
    <name type="scientific">marine sediment metagenome</name>
    <dbReference type="NCBI Taxonomy" id="412755"/>
    <lineage>
        <taxon>unclassified sequences</taxon>
        <taxon>metagenomes</taxon>
        <taxon>ecological metagenomes</taxon>
    </lineage>
</organism>
<accession>X1U5X3</accession>
<sequence length="51" mass="5922">MKDSSFINDYYEQAWSQTSLSISPEEEERIKGTLALIPKPCLFLRSLELQD</sequence>
<dbReference type="EMBL" id="BARW01021067">
    <property type="protein sequence ID" value="GAI99001.1"/>
    <property type="molecule type" value="Genomic_DNA"/>
</dbReference>
<comment type="caution">
    <text evidence="1">The sequence shown here is derived from an EMBL/GenBank/DDBJ whole genome shotgun (WGS) entry which is preliminary data.</text>
</comment>
<proteinExistence type="predicted"/>
<dbReference type="AlphaFoldDB" id="X1U5X3"/>
<name>X1U5X3_9ZZZZ</name>